<comment type="caution">
    <text evidence="1">The sequence shown here is derived from an EMBL/GenBank/DDBJ whole genome shotgun (WGS) entry which is preliminary data.</text>
</comment>
<dbReference type="GO" id="GO:0030170">
    <property type="term" value="F:pyridoxal phosphate binding"/>
    <property type="evidence" value="ECO:0007669"/>
    <property type="project" value="TreeGrafter"/>
</dbReference>
<protein>
    <submittedName>
        <fullName evidence="1">Uncharacterized protein</fullName>
    </submittedName>
</protein>
<dbReference type="InterPro" id="IPR015424">
    <property type="entry name" value="PyrdxlP-dep_Trfase"/>
</dbReference>
<dbReference type="Proteomes" id="UP000572268">
    <property type="component" value="Unassembled WGS sequence"/>
</dbReference>
<dbReference type="Pfam" id="PF01041">
    <property type="entry name" value="DegT_DnrJ_EryC1"/>
    <property type="match status" value="1"/>
</dbReference>
<evidence type="ECO:0000313" key="4">
    <source>
        <dbReference type="Proteomes" id="UP000572268"/>
    </source>
</evidence>
<dbReference type="InterPro" id="IPR015421">
    <property type="entry name" value="PyrdxlP-dep_Trfase_major"/>
</dbReference>
<dbReference type="Proteomes" id="UP000570595">
    <property type="component" value="Unassembled WGS sequence"/>
</dbReference>
<dbReference type="Gene3D" id="3.40.640.10">
    <property type="entry name" value="Type I PLP-dependent aspartate aminotransferase-like (Major domain)"/>
    <property type="match status" value="1"/>
</dbReference>
<evidence type="ECO:0000313" key="2">
    <source>
        <dbReference type="EMBL" id="KAF4675116.1"/>
    </source>
</evidence>
<evidence type="ECO:0000313" key="3">
    <source>
        <dbReference type="Proteomes" id="UP000570595"/>
    </source>
</evidence>
<dbReference type="PANTHER" id="PTHR30244">
    <property type="entry name" value="TRANSAMINASE"/>
    <property type="match status" value="1"/>
</dbReference>
<gene>
    <name evidence="2" type="ORF">FOL46_002703</name>
    <name evidence="1" type="ORF">FOZ61_000063</name>
</gene>
<dbReference type="Gene3D" id="3.90.1150.10">
    <property type="entry name" value="Aspartate Aminotransferase, domain 1"/>
    <property type="match status" value="1"/>
</dbReference>
<accession>A0A7J6MKD4</accession>
<evidence type="ECO:0000313" key="1">
    <source>
        <dbReference type="EMBL" id="KAF4671441.1"/>
    </source>
</evidence>
<dbReference type="OrthoDB" id="423750at2759"/>
<dbReference type="InterPro" id="IPR000653">
    <property type="entry name" value="DegT/StrS_aminotransferase"/>
</dbReference>
<dbReference type="GO" id="GO:0008483">
    <property type="term" value="F:transaminase activity"/>
    <property type="evidence" value="ECO:0007669"/>
    <property type="project" value="TreeGrafter"/>
</dbReference>
<sequence>MSREHSAMVLPFGVERLVERLAIIVQSNGVEGVLEEVLQTGCSVLLACYPSEASPAVSTGEYGCTVLRTDDENVLVAAITAFNPELVLVVPALSSYPEGSLSAYRTWELRYAEAVMDSEPWPEYGVITAGRERVGVELVDGNTRLTSEEIAVIASSDTALTLRFKMLKACQKIAASCIVPVLKPRAENHKQAAPVANFGPLEVSVESDRAKASAHFRGMSFPPRCEAIAVRTVGSEGCDFLVDEIGQLRRITEAVQEGKGFYQSSPSKKADVSRGFAADTHFYSNVGGSIVKMDGSSEGGCLDDIPRVEVASDAIPGSAVSGSMPKKLRMNEPFIGPNAGLYLARALKSGWIGVEGPWVKKFERRIASICGGRAACAVQSGTAALYGAMKALGVSKPSHFVICPAYTCAACADAVVHAGGTPLICDVERDSYALSYDAAVEALEHPVHGPRIIGIIVAPCYGVPARDYLKLVKLCRERSIWLCEDNCESYGATVVDESGSRVRLGALGTISVISTRSEKMVGVGEGGAIVSDNADLIAAARWWCSRAPCVGQGLWHVYDHESVGQNFRMPELLGAVGVAAAEMLPVMISRKRAIHAWYEEHLGDLIKSDMIQLQNFEPTDEPVWWLNAVFLRVDGLRGETVGMELMRMAPEIEIRPGFFPLGMMKPFQGGTSLPCPVAELLYEKILCLPSSHNLTERDVRHVCATLKKALCSTVSLVDNVIEDGLKAIAA</sequence>
<dbReference type="EMBL" id="JABAHT010000001">
    <property type="protein sequence ID" value="KAF4671441.1"/>
    <property type="molecule type" value="Genomic_DNA"/>
</dbReference>
<organism evidence="1 3">
    <name type="scientific">Perkinsus olseni</name>
    <name type="common">Perkinsus atlanticus</name>
    <dbReference type="NCBI Taxonomy" id="32597"/>
    <lineage>
        <taxon>Eukaryota</taxon>
        <taxon>Sar</taxon>
        <taxon>Alveolata</taxon>
        <taxon>Perkinsozoa</taxon>
        <taxon>Perkinsea</taxon>
        <taxon>Perkinsida</taxon>
        <taxon>Perkinsidae</taxon>
        <taxon>Perkinsus</taxon>
    </lineage>
</organism>
<dbReference type="AlphaFoldDB" id="A0A7J6MKD4"/>
<dbReference type="PANTHER" id="PTHR30244:SF34">
    <property type="entry name" value="DTDP-4-AMINO-4,6-DIDEOXYGALACTOSE TRANSAMINASE"/>
    <property type="match status" value="1"/>
</dbReference>
<proteinExistence type="predicted"/>
<name>A0A7J6MKD4_PEROL</name>
<dbReference type="SUPFAM" id="SSF53383">
    <property type="entry name" value="PLP-dependent transferases"/>
    <property type="match status" value="1"/>
</dbReference>
<dbReference type="EMBL" id="JABANN010000019">
    <property type="protein sequence ID" value="KAF4675116.1"/>
    <property type="molecule type" value="Genomic_DNA"/>
</dbReference>
<dbReference type="InterPro" id="IPR015422">
    <property type="entry name" value="PyrdxlP-dep_Trfase_small"/>
</dbReference>
<reference evidence="3 4" key="1">
    <citation type="submission" date="2020-04" db="EMBL/GenBank/DDBJ databases">
        <title>Perkinsus olseni comparative genomics.</title>
        <authorList>
            <person name="Bogema D.R."/>
        </authorList>
    </citation>
    <scope>NUCLEOTIDE SEQUENCE [LARGE SCALE GENOMIC DNA]</scope>
    <source>
        <strain evidence="1">ATCC PRA-179</strain>
        <strain evidence="2">ATCC PRA-31</strain>
    </source>
</reference>
<dbReference type="GO" id="GO:0000271">
    <property type="term" value="P:polysaccharide biosynthetic process"/>
    <property type="evidence" value="ECO:0007669"/>
    <property type="project" value="TreeGrafter"/>
</dbReference>